<keyword evidence="2" id="KW-0227">DNA damage</keyword>
<sequence>TNPFCRICQDQARDKSIVCVVEQPNDVAAIEKTGVFHGRYHVLLGSLSPLDGIGPDNLTIGQLIERIKSGEVKEIIIATNCNAEGEITALYLSRLIKPSGVKITRIARGIPVGSTLEYADQATLGKAMEGRRGV</sequence>
<evidence type="ECO:0000256" key="2">
    <source>
        <dbReference type="ARBA" id="ARBA00022763"/>
    </source>
</evidence>
<keyword evidence="1" id="KW-0479">Metal-binding</keyword>
<dbReference type="Gene3D" id="6.10.250.240">
    <property type="match status" value="1"/>
</dbReference>
<dbReference type="AlphaFoldDB" id="X1BZQ9"/>
<dbReference type="SMART" id="SM00493">
    <property type="entry name" value="TOPRIM"/>
    <property type="match status" value="1"/>
</dbReference>
<dbReference type="HAMAP" id="MF_00017">
    <property type="entry name" value="RecR"/>
    <property type="match status" value="1"/>
</dbReference>
<evidence type="ECO:0000256" key="5">
    <source>
        <dbReference type="ARBA" id="ARBA00023172"/>
    </source>
</evidence>
<dbReference type="InterPro" id="IPR006171">
    <property type="entry name" value="TOPRIM_dom"/>
</dbReference>
<keyword evidence="4" id="KW-0862">Zinc</keyword>
<proteinExistence type="inferred from homology"/>
<evidence type="ECO:0000313" key="8">
    <source>
        <dbReference type="EMBL" id="GAH00457.1"/>
    </source>
</evidence>
<reference evidence="8" key="1">
    <citation type="journal article" date="2014" name="Front. Microbiol.">
        <title>High frequency of phylogenetically diverse reductive dehalogenase-homologous genes in deep subseafloor sedimentary metagenomes.</title>
        <authorList>
            <person name="Kawai M."/>
            <person name="Futagami T."/>
            <person name="Toyoda A."/>
            <person name="Takaki Y."/>
            <person name="Nishi S."/>
            <person name="Hori S."/>
            <person name="Arai W."/>
            <person name="Tsubouchi T."/>
            <person name="Morono Y."/>
            <person name="Uchiyama I."/>
            <person name="Ito T."/>
            <person name="Fujiyama A."/>
            <person name="Inagaki F."/>
            <person name="Takami H."/>
        </authorList>
    </citation>
    <scope>NUCLEOTIDE SEQUENCE</scope>
    <source>
        <strain evidence="8">Expedition CK06-06</strain>
    </source>
</reference>
<dbReference type="Pfam" id="PF13662">
    <property type="entry name" value="Toprim_4"/>
    <property type="match status" value="1"/>
</dbReference>
<protein>
    <recommendedName>
        <fullName evidence="7">Toprim domain-containing protein</fullName>
    </recommendedName>
</protein>
<dbReference type="InterPro" id="IPR023627">
    <property type="entry name" value="Rcmb_RecR"/>
</dbReference>
<evidence type="ECO:0000256" key="3">
    <source>
        <dbReference type="ARBA" id="ARBA00022771"/>
    </source>
</evidence>
<keyword evidence="3" id="KW-0863">Zinc-finger</keyword>
<dbReference type="InterPro" id="IPR000093">
    <property type="entry name" value="DNA_Rcmb_RecR"/>
</dbReference>
<dbReference type="Gene3D" id="3.40.1360.10">
    <property type="match status" value="1"/>
</dbReference>
<name>X1BZQ9_9ZZZZ</name>
<dbReference type="Pfam" id="PF21175">
    <property type="entry name" value="RecR_C"/>
    <property type="match status" value="1"/>
</dbReference>
<evidence type="ECO:0000259" key="7">
    <source>
        <dbReference type="PROSITE" id="PS50880"/>
    </source>
</evidence>
<dbReference type="EMBL" id="BART01022766">
    <property type="protein sequence ID" value="GAH00457.1"/>
    <property type="molecule type" value="Genomic_DNA"/>
</dbReference>
<evidence type="ECO:0000256" key="6">
    <source>
        <dbReference type="ARBA" id="ARBA00023204"/>
    </source>
</evidence>
<keyword evidence="6" id="KW-0234">DNA repair</keyword>
<dbReference type="SUPFAM" id="SSF111304">
    <property type="entry name" value="Recombination protein RecR"/>
    <property type="match status" value="1"/>
</dbReference>
<dbReference type="GO" id="GO:0006310">
    <property type="term" value="P:DNA recombination"/>
    <property type="evidence" value="ECO:0007669"/>
    <property type="project" value="UniProtKB-KW"/>
</dbReference>
<dbReference type="GO" id="GO:0008270">
    <property type="term" value="F:zinc ion binding"/>
    <property type="evidence" value="ECO:0007669"/>
    <property type="project" value="UniProtKB-KW"/>
</dbReference>
<comment type="caution">
    <text evidence="8">The sequence shown here is derived from an EMBL/GenBank/DDBJ whole genome shotgun (WGS) entry which is preliminary data.</text>
</comment>
<dbReference type="InterPro" id="IPR034137">
    <property type="entry name" value="TOPRIM_RecR"/>
</dbReference>
<evidence type="ECO:0000256" key="1">
    <source>
        <dbReference type="ARBA" id="ARBA00022723"/>
    </source>
</evidence>
<dbReference type="PANTHER" id="PTHR30446:SF0">
    <property type="entry name" value="RECOMBINATION PROTEIN RECR"/>
    <property type="match status" value="1"/>
</dbReference>
<feature type="non-terminal residue" evidence="8">
    <location>
        <position position="1"/>
    </location>
</feature>
<dbReference type="NCBIfam" id="TIGR00615">
    <property type="entry name" value="recR"/>
    <property type="match status" value="1"/>
</dbReference>
<keyword evidence="5" id="KW-0233">DNA recombination</keyword>
<accession>X1BZQ9</accession>
<feature type="domain" description="Toprim" evidence="7">
    <location>
        <begin position="16"/>
        <end position="111"/>
    </location>
</feature>
<evidence type="ECO:0000256" key="4">
    <source>
        <dbReference type="ARBA" id="ARBA00022833"/>
    </source>
</evidence>
<organism evidence="8">
    <name type="scientific">marine sediment metagenome</name>
    <dbReference type="NCBI Taxonomy" id="412755"/>
    <lineage>
        <taxon>unclassified sequences</taxon>
        <taxon>metagenomes</taxon>
        <taxon>ecological metagenomes</taxon>
    </lineage>
</organism>
<dbReference type="GO" id="GO:0006281">
    <property type="term" value="P:DNA repair"/>
    <property type="evidence" value="ECO:0007669"/>
    <property type="project" value="UniProtKB-KW"/>
</dbReference>
<dbReference type="GO" id="GO:0003677">
    <property type="term" value="F:DNA binding"/>
    <property type="evidence" value="ECO:0007669"/>
    <property type="project" value="InterPro"/>
</dbReference>
<gene>
    <name evidence="8" type="ORF">S01H4_41602</name>
</gene>
<dbReference type="PROSITE" id="PS50880">
    <property type="entry name" value="TOPRIM"/>
    <property type="match status" value="1"/>
</dbReference>
<dbReference type="CDD" id="cd01025">
    <property type="entry name" value="TOPRIM_recR"/>
    <property type="match status" value="1"/>
</dbReference>
<dbReference type="PANTHER" id="PTHR30446">
    <property type="entry name" value="RECOMBINATION PROTEIN RECR"/>
    <property type="match status" value="1"/>
</dbReference>